<accession>A0AAJ1T0U0</accession>
<keyword evidence="3" id="KW-1185">Reference proteome</keyword>
<dbReference type="EMBL" id="JAUSUC010000058">
    <property type="protein sequence ID" value="MDQ0216574.1"/>
    <property type="molecule type" value="Genomic_DNA"/>
</dbReference>
<dbReference type="InterPro" id="IPR029261">
    <property type="entry name" value="Transposase_Znf"/>
</dbReference>
<dbReference type="Proteomes" id="UP001237207">
    <property type="component" value="Unassembled WGS sequence"/>
</dbReference>
<evidence type="ECO:0000313" key="3">
    <source>
        <dbReference type="Proteomes" id="UP001237207"/>
    </source>
</evidence>
<dbReference type="AlphaFoldDB" id="A0AAJ1T0U0"/>
<evidence type="ECO:0000313" key="2">
    <source>
        <dbReference type="EMBL" id="MDQ0216574.1"/>
    </source>
</evidence>
<evidence type="ECO:0000259" key="1">
    <source>
        <dbReference type="Pfam" id="PF14690"/>
    </source>
</evidence>
<feature type="domain" description="Transposase IS204/IS1001/IS1096/IS1165 zinc-finger" evidence="1">
    <location>
        <begin position="33"/>
        <end position="78"/>
    </location>
</feature>
<protein>
    <submittedName>
        <fullName evidence="2">Transposase</fullName>
    </submittedName>
</protein>
<comment type="caution">
    <text evidence="2">The sequence shown here is derived from an EMBL/GenBank/DDBJ whole genome shotgun (WGS) entry which is preliminary data.</text>
</comment>
<proteinExistence type="predicted"/>
<dbReference type="Pfam" id="PF14690">
    <property type="entry name" value="Zn_ribbon_ISL3"/>
    <property type="match status" value="1"/>
</dbReference>
<name>A0AAJ1T0U0_9BACI</name>
<gene>
    <name evidence="2" type="ORF">J2S13_003036</name>
</gene>
<sequence length="123" mass="14564">MTDLLFLPDLRAIESPQENETDMMFKVEAIEPPERCPECGFDKLYRHGSRKQLIMDLPIRLKRVGLQLNRIRYKCRKCDSTFWERLISLDEKRSKRGKHGDGSCAFVGRWQVTEAREPSLRFF</sequence>
<reference evidence="2" key="1">
    <citation type="submission" date="2023-07" db="EMBL/GenBank/DDBJ databases">
        <title>Genomic Encyclopedia of Type Strains, Phase IV (KMG-IV): sequencing the most valuable type-strain genomes for metagenomic binning, comparative biology and taxonomic classification.</title>
        <authorList>
            <person name="Goeker M."/>
        </authorList>
    </citation>
    <scope>NUCLEOTIDE SEQUENCE</scope>
    <source>
        <strain evidence="2">DSM 23947</strain>
    </source>
</reference>
<organism evidence="2 3">
    <name type="scientific">Oikeobacillus pervagus</name>
    <dbReference type="NCBI Taxonomy" id="1325931"/>
    <lineage>
        <taxon>Bacteria</taxon>
        <taxon>Bacillati</taxon>
        <taxon>Bacillota</taxon>
        <taxon>Bacilli</taxon>
        <taxon>Bacillales</taxon>
        <taxon>Bacillaceae</taxon>
        <taxon>Oikeobacillus</taxon>
    </lineage>
</organism>